<evidence type="ECO:0000313" key="7">
    <source>
        <dbReference type="EMBL" id="KAK2196541.1"/>
    </source>
</evidence>
<dbReference type="PANTHER" id="PTHR32170">
    <property type="entry name" value="PROTEASOME ACTIVATOR COMPLEX SUBUNIT 4"/>
    <property type="match status" value="1"/>
</dbReference>
<keyword evidence="3" id="KW-0227">DNA damage</keyword>
<evidence type="ECO:0000256" key="4">
    <source>
        <dbReference type="ARBA" id="ARBA00023204"/>
    </source>
</evidence>
<dbReference type="GO" id="GO:0006281">
    <property type="term" value="P:DNA repair"/>
    <property type="evidence" value="ECO:0007669"/>
    <property type="project" value="UniProtKB-KW"/>
</dbReference>
<dbReference type="RefSeq" id="XP_067803383.1">
    <property type="nucleotide sequence ID" value="XM_067946819.1"/>
</dbReference>
<dbReference type="Proteomes" id="UP001214638">
    <property type="component" value="Unassembled WGS sequence"/>
</dbReference>
<evidence type="ECO:0000259" key="6">
    <source>
        <dbReference type="Pfam" id="PF16507"/>
    </source>
</evidence>
<reference evidence="7" key="1">
    <citation type="journal article" date="2023" name="Nat. Microbiol.">
        <title>Babesia duncani multi-omics identifies virulence factors and drug targets.</title>
        <authorList>
            <person name="Singh P."/>
            <person name="Lonardi S."/>
            <person name="Liang Q."/>
            <person name="Vydyam P."/>
            <person name="Khabirova E."/>
            <person name="Fang T."/>
            <person name="Gihaz S."/>
            <person name="Thekkiniath J."/>
            <person name="Munshi M."/>
            <person name="Abel S."/>
            <person name="Ciampossin L."/>
            <person name="Batugedara G."/>
            <person name="Gupta M."/>
            <person name="Lu X.M."/>
            <person name="Lenz T."/>
            <person name="Chakravarty S."/>
            <person name="Cornillot E."/>
            <person name="Hu Y."/>
            <person name="Ma W."/>
            <person name="Gonzalez L.M."/>
            <person name="Sanchez S."/>
            <person name="Estrada K."/>
            <person name="Sanchez-Flores A."/>
            <person name="Montero E."/>
            <person name="Harb O.S."/>
            <person name="Le Roch K.G."/>
            <person name="Mamoun C.B."/>
        </authorList>
    </citation>
    <scope>NUCLEOTIDE SEQUENCE</scope>
    <source>
        <strain evidence="7">WA1</strain>
    </source>
</reference>
<dbReference type="InterPro" id="IPR035309">
    <property type="entry name" value="PSME4"/>
</dbReference>
<gene>
    <name evidence="7" type="ORF">BdWA1_001788</name>
</gene>
<dbReference type="InterPro" id="IPR011989">
    <property type="entry name" value="ARM-like"/>
</dbReference>
<accession>A0AAD9UP35</accession>
<dbReference type="Pfam" id="PF11919">
    <property type="entry name" value="PSME4_C"/>
    <property type="match status" value="1"/>
</dbReference>
<dbReference type="GO" id="GO:0070628">
    <property type="term" value="F:proteasome binding"/>
    <property type="evidence" value="ECO:0007669"/>
    <property type="project" value="InterPro"/>
</dbReference>
<dbReference type="GO" id="GO:0005634">
    <property type="term" value="C:nucleus"/>
    <property type="evidence" value="ECO:0007669"/>
    <property type="project" value="TreeGrafter"/>
</dbReference>
<dbReference type="InterPro" id="IPR032430">
    <property type="entry name" value="Blm10_mid"/>
</dbReference>
<keyword evidence="8" id="KW-1185">Reference proteome</keyword>
<dbReference type="Pfam" id="PF16507">
    <property type="entry name" value="HEAT_PSME4_mid"/>
    <property type="match status" value="1"/>
</dbReference>
<dbReference type="KEGG" id="bdw:94336086"/>
<dbReference type="GeneID" id="94336086"/>
<dbReference type="GO" id="GO:0005829">
    <property type="term" value="C:cytosol"/>
    <property type="evidence" value="ECO:0007669"/>
    <property type="project" value="TreeGrafter"/>
</dbReference>
<feature type="domain" description="Proteasome activator complex subunit 4 C-terminal" evidence="5">
    <location>
        <begin position="1790"/>
        <end position="1876"/>
    </location>
</feature>
<feature type="domain" description="Proteasome activator Blm10 middle HEAT repeats region" evidence="6">
    <location>
        <begin position="370"/>
        <end position="944"/>
    </location>
</feature>
<dbReference type="GO" id="GO:0010499">
    <property type="term" value="P:proteasomal ubiquitin-independent protein catabolic process"/>
    <property type="evidence" value="ECO:0007669"/>
    <property type="project" value="TreeGrafter"/>
</dbReference>
<dbReference type="GO" id="GO:0016504">
    <property type="term" value="F:peptidase activator activity"/>
    <property type="evidence" value="ECO:0007669"/>
    <property type="project" value="InterPro"/>
</dbReference>
<keyword evidence="2" id="KW-0677">Repeat</keyword>
<evidence type="ECO:0000259" key="5">
    <source>
        <dbReference type="Pfam" id="PF11919"/>
    </source>
</evidence>
<evidence type="ECO:0000313" key="8">
    <source>
        <dbReference type="Proteomes" id="UP001214638"/>
    </source>
</evidence>
<dbReference type="InterPro" id="IPR021843">
    <property type="entry name" value="PSME4_C"/>
</dbReference>
<sequence>MAVPDIFKRVSANIDNALPDFVKSVHNEELVSLFEEIERLWNISEWSNLLVIIDRYINNAQLDNAIFNDDILQCLHSICKRLWFMAITEFITTQKRGLMELYNSEDLELIQHISNSLHAITLQRRIRSLHLLNTAFQLVLNSLPAVWEVNSRDSYTNAEAKFSYVKYQILLELYKHHYSRDYKSQIAVSPNRRKAFLNGIVRISGCMRKIWVFNSKLGEELYNTIFKNVDFDSTEVFYSYRVLLLLCPSSYIYEVVQNGDFFKMWDFLNGEVVSFWNSMMIQMLYRGIKYGWSIGKAVAIEKVERLSYLFNVCYNAFGIPTRINIPRYKESIPGEYTVLLEKPFNIFKKFSKLLVLILNDDIDNDVIDYLKAMVNAIYPYTHPSNSGKWSLNIASFARQFVSSYIRRSFRECSIYANANSMKLILTKDMDNVIVDLFYNMALQGMYSKNMQVAACYEDIIKRLCHLQPHTLLDPLLQQLLDACDRITEPHQLLGALRLFFSNMPLILKYAPSALLPILDTALKGIDASDPFKTAQTLTLLNVTFSYIPCRDLSDVTIDEHRLKQYLEGLQFNHGLVESMDRMSIVCKGMMEERSIPTFTPFPRIPKGIKLSNDHCFFMSDAVVLETTENIEDAREALVSILNQRRYISQSLHTWCIDWFCSVLQLAEQSMKPNMNTDSIMNAVDTGNFILLRSAMTTILSQTNNYVFGEICDSYLKWIVNNTSRKDALKYQIAIATCLSFANPKHVLNVVFQQLYSSFKRDYNMCKNDAYSKEMQDDKVIWYLGCFCGLVRCGGLHLVSHIEEIKLLANIGLNHKSKRAFKYAVKLIQRCIESMLGVYFIDASCLQDDASCCDALFWDVPWFLKGQGLASPNWHIPNDCEIQASIDLLQHLIGHAVYLSQNLVELQSPFVVPQTIVEQDPANCGNQSNRFARIILICRRMLKAIRLFSVDERPIKTNLLPIVAEREVKEILQVQSFVCDVINTFMSLHPLDNATTDLMVTNILSKLLKLIDYYLIRNVLIRDSTSIDATLISRTLKKESGIGQTITANRGMVQWLSCYHGITKWSYWQDAPRVVWLSLIQERYQERLNARKMGHEFVGIRKEMGYLILNCASSHHRELSLVAQTLLRGIAQVHIGAKAHLASYILDRGLQLRSCPQDIQASEALSSIPDVLYLTLLKQVFSRANIFTKFIDFITGVVSNAADKDSLMAKYDCFFLTFINNREFVEKCDMNTEALKTLIATLSNPNPTNSGTLHWRFQLYGTAILVLFAHLLEDSTIISSYIEWLLQALDTNVTQYTVASIALVGLLHVLINTPVPLDNLFTGIMTRRILMAICMSHYDGGKGQAPLFQKTGSGINGIVTTVLKLERSWPTNRVPSNSNVLMLNNIYVMYHYMIQACKHGKIDPVLESIMETLQDLSTSSPIVYENHIGFAEIVAGMMRASTEKDFNFCGKMWQMLHPILKHELDNIEQDRIVDFMDAFRFALDGFTATDIDDVLRREKWFPILNICTNYTLPLDLQKLYQCSISNGNTSTLNSSKQLKLFQALVQQIRHKCPKLYQQLSNTILCEAGFFHNSPQIREGVGYIAALVVSFCCGRPGVDDIANDIHARVYSVLDTINFDSASEDVLRGMLSVLGFLHSPNLPLLCHCHGQIGKYLEFSLRLVRHENLNICQSAINTIQNMAMCNYHGKGTNGALGALVGGFTRIMQQGSPKVRVHALQGCETLQRNLCMFIRRHEVHQKLLEMYIEALLDPHLRQVARDCITAIAMSANSQDCEQLIVRFAEMSRSENNESIAAGVYGLMALVATAPYHIPTWMPQAITRLASCASGKFPSFLRKSIQEAVQAFYKSHMDAWTQVHVHKFTREQLDMLEMYKGCPTYFN</sequence>
<dbReference type="PANTHER" id="PTHR32170:SF3">
    <property type="entry name" value="PROTEASOME ACTIVATOR COMPLEX SUBUNIT 4"/>
    <property type="match status" value="1"/>
</dbReference>
<dbReference type="InterPro" id="IPR016024">
    <property type="entry name" value="ARM-type_fold"/>
</dbReference>
<name>A0AAD9UP35_9APIC</name>
<organism evidence="7 8">
    <name type="scientific">Babesia duncani</name>
    <dbReference type="NCBI Taxonomy" id="323732"/>
    <lineage>
        <taxon>Eukaryota</taxon>
        <taxon>Sar</taxon>
        <taxon>Alveolata</taxon>
        <taxon>Apicomplexa</taxon>
        <taxon>Aconoidasida</taxon>
        <taxon>Piroplasmida</taxon>
        <taxon>Babesiidae</taxon>
        <taxon>Babesia</taxon>
    </lineage>
</organism>
<proteinExistence type="inferred from homology"/>
<dbReference type="EMBL" id="JALLKP010000002">
    <property type="protein sequence ID" value="KAK2196541.1"/>
    <property type="molecule type" value="Genomic_DNA"/>
</dbReference>
<evidence type="ECO:0000256" key="3">
    <source>
        <dbReference type="ARBA" id="ARBA00022763"/>
    </source>
</evidence>
<dbReference type="SUPFAM" id="SSF48371">
    <property type="entry name" value="ARM repeat"/>
    <property type="match status" value="2"/>
</dbReference>
<dbReference type="Gene3D" id="1.25.10.10">
    <property type="entry name" value="Leucine-rich Repeat Variant"/>
    <property type="match status" value="1"/>
</dbReference>
<keyword evidence="4" id="KW-0234">DNA repair</keyword>
<evidence type="ECO:0000256" key="1">
    <source>
        <dbReference type="ARBA" id="ARBA00005739"/>
    </source>
</evidence>
<protein>
    <submittedName>
        <fullName evidence="7">Bifunctional Armadillo-type fold/Proteasome activator complex subunit 4/Proteasome activator Blm10</fullName>
    </submittedName>
</protein>
<evidence type="ECO:0000256" key="2">
    <source>
        <dbReference type="ARBA" id="ARBA00022737"/>
    </source>
</evidence>
<comment type="caution">
    <text evidence="7">The sequence shown here is derived from an EMBL/GenBank/DDBJ whole genome shotgun (WGS) entry which is preliminary data.</text>
</comment>
<comment type="similarity">
    <text evidence="1">Belongs to the BLM10 family.</text>
</comment>